<comment type="caution">
    <text evidence="10">Lacks conserved residue(s) required for the propagation of feature annotation.</text>
</comment>
<evidence type="ECO:0000256" key="5">
    <source>
        <dbReference type="ARBA" id="ARBA00022694"/>
    </source>
</evidence>
<dbReference type="RefSeq" id="WP_011113400.1">
    <property type="nucleotide sequence ID" value="NC_023030.2"/>
</dbReference>
<keyword evidence="6 10" id="KW-0547">Nucleotide-binding</keyword>
<dbReference type="SMR" id="A0A0F6CK59"/>
<name>A0A0F6CK59_MYCGL</name>
<dbReference type="InterPro" id="IPR027417">
    <property type="entry name" value="P-loop_NTPase"/>
</dbReference>
<dbReference type="eggNOG" id="COG0324">
    <property type="taxonomic scope" value="Bacteria"/>
</dbReference>
<keyword evidence="4 10" id="KW-0808">Transferase</keyword>
<comment type="function">
    <text evidence="2 10">Catalyzes the transfer of a dimethylallyl group onto the adenine at position 37 in tRNAs that read codons beginning with uridine, leading to the formation of N6-(dimethylallyl)adenosine (i(6)A).</text>
</comment>
<dbReference type="Gene3D" id="1.10.20.140">
    <property type="match status" value="1"/>
</dbReference>
<accession>A0A0F6CK59</accession>
<comment type="catalytic activity">
    <reaction evidence="9 10">
        <text>adenosine(37) in tRNA + dimethylallyl diphosphate = N(6)-dimethylallyladenosine(37) in tRNA + diphosphate</text>
        <dbReference type="Rhea" id="RHEA:26482"/>
        <dbReference type="Rhea" id="RHEA-COMP:10162"/>
        <dbReference type="Rhea" id="RHEA-COMP:10375"/>
        <dbReference type="ChEBI" id="CHEBI:33019"/>
        <dbReference type="ChEBI" id="CHEBI:57623"/>
        <dbReference type="ChEBI" id="CHEBI:74411"/>
        <dbReference type="ChEBI" id="CHEBI:74415"/>
        <dbReference type="EC" id="2.5.1.75"/>
    </reaction>
</comment>
<sequence>MIYSKRLILVVGPTGTKKSYLANMLAKKLNVPIISADAYQVYKELNAGVNKPSEKTLSEIKYHFISNISIFDEWSIAHFNKRAKEILEQAPDWTIVCGGSHLYVNSLINDYQLEKQELDTDLFDALDKLDNQEIFNQLCEYDFQEAIKIGKNNRKRLLRALYLFKKYGKKAKNDSKKFDYVVVKCMSDKEKLFPYLSKRLDEMIHDLNWTKEIEYLDKIITDKKLDKELIAMKALGYKEIYDAWKNNQPIDKEIINKKFKRLVKHQLTWTRNKFNDGMKQFTFNFFEDDANRTCDEIIEYIKSNHD</sequence>
<evidence type="ECO:0000256" key="1">
    <source>
        <dbReference type="ARBA" id="ARBA00001946"/>
    </source>
</evidence>
<evidence type="ECO:0000256" key="3">
    <source>
        <dbReference type="ARBA" id="ARBA00005842"/>
    </source>
</evidence>
<dbReference type="GO" id="GO:0005524">
    <property type="term" value="F:ATP binding"/>
    <property type="evidence" value="ECO:0007669"/>
    <property type="project" value="UniProtKB-UniRule"/>
</dbReference>
<dbReference type="HAMAP" id="MF_00185">
    <property type="entry name" value="IPP_trans"/>
    <property type="match status" value="1"/>
</dbReference>
<dbReference type="InterPro" id="IPR008144">
    <property type="entry name" value="Guanylate_kin-like_dom"/>
</dbReference>
<comment type="cofactor">
    <cofactor evidence="1 10">
        <name>Mg(2+)</name>
        <dbReference type="ChEBI" id="CHEBI:18420"/>
    </cofactor>
</comment>
<dbReference type="GeneID" id="93509997"/>
<evidence type="ECO:0000256" key="4">
    <source>
        <dbReference type="ARBA" id="ARBA00022679"/>
    </source>
</evidence>
<proteinExistence type="inferred from homology"/>
<dbReference type="KEGG" id="mgz:GCW_00985"/>
<feature type="binding site" evidence="10">
    <location>
        <begin position="12"/>
        <end position="19"/>
    </location>
    <ligand>
        <name>ATP</name>
        <dbReference type="ChEBI" id="CHEBI:30616"/>
    </ligand>
</feature>
<feature type="domain" description="Guanylate kinase-like" evidence="11">
    <location>
        <begin position="5"/>
        <end position="201"/>
    </location>
</feature>
<dbReference type="PANTHER" id="PTHR11088:SF60">
    <property type="entry name" value="TRNA DIMETHYLALLYLTRANSFERASE"/>
    <property type="match status" value="1"/>
</dbReference>
<gene>
    <name evidence="10" type="primary">miaA</name>
    <name evidence="12" type="ORF">GCW_00985</name>
</gene>
<dbReference type="SUPFAM" id="SSF52540">
    <property type="entry name" value="P-loop containing nucleoside triphosphate hydrolases"/>
    <property type="match status" value="1"/>
</dbReference>
<dbReference type="HOGENOM" id="CLU_032616_0_1_14"/>
<evidence type="ECO:0000313" key="13">
    <source>
        <dbReference type="Proteomes" id="UP000018735"/>
    </source>
</evidence>
<evidence type="ECO:0000259" key="11">
    <source>
        <dbReference type="PROSITE" id="PS50052"/>
    </source>
</evidence>
<keyword evidence="8 10" id="KW-0460">Magnesium</keyword>
<dbReference type="Proteomes" id="UP000018735">
    <property type="component" value="Chromosome"/>
</dbReference>
<dbReference type="GO" id="GO:0052381">
    <property type="term" value="F:tRNA dimethylallyltransferase activity"/>
    <property type="evidence" value="ECO:0007669"/>
    <property type="project" value="UniProtKB-UniRule"/>
</dbReference>
<feature type="site" description="Interaction with substrate tRNA" evidence="10">
    <location>
        <position position="100"/>
    </location>
</feature>
<dbReference type="GO" id="GO:0006400">
    <property type="term" value="P:tRNA modification"/>
    <property type="evidence" value="ECO:0007669"/>
    <property type="project" value="TreeGrafter"/>
</dbReference>
<evidence type="ECO:0000256" key="6">
    <source>
        <dbReference type="ARBA" id="ARBA00022741"/>
    </source>
</evidence>
<protein>
    <recommendedName>
        <fullName evidence="10">tRNA dimethylallyltransferase</fullName>
        <ecNumber evidence="10">2.5.1.75</ecNumber>
    </recommendedName>
    <alternativeName>
        <fullName evidence="10">Dimethylallyl diphosphate:tRNA dimethylallyltransferase</fullName>
        <shortName evidence="10">DMAPP:tRNA dimethylallyltransferase</shortName>
        <shortName evidence="10">DMATase</shortName>
    </alternativeName>
    <alternativeName>
        <fullName evidence="10">Isopentenyl-diphosphate:tRNA isopentenyltransferase</fullName>
        <shortName evidence="10">IPP transferase</shortName>
        <shortName evidence="10">IPPT</shortName>
        <shortName evidence="10">IPTase</shortName>
    </alternativeName>
</protein>
<dbReference type="Gene3D" id="3.40.50.300">
    <property type="entry name" value="P-loop containing nucleotide triphosphate hydrolases"/>
    <property type="match status" value="1"/>
</dbReference>
<dbReference type="EMBL" id="CP006916">
    <property type="protein sequence ID" value="AHB99481.1"/>
    <property type="molecule type" value="Genomic_DNA"/>
</dbReference>
<evidence type="ECO:0000256" key="9">
    <source>
        <dbReference type="ARBA" id="ARBA00049563"/>
    </source>
</evidence>
<comment type="similarity">
    <text evidence="3 10">Belongs to the IPP transferase family.</text>
</comment>
<keyword evidence="7 10" id="KW-0067">ATP-binding</keyword>
<reference evidence="12 13" key="1">
    <citation type="journal article" date="2011" name="PLoS ONE">
        <title>Core proteome of the minimal cell: comparative proteomics of three mollicute species.</title>
        <authorList>
            <person name="Fisunov G.Y."/>
            <person name="Alexeev D.G."/>
            <person name="Bazaleev N.A."/>
            <person name="Ladygina V.G."/>
            <person name="Galyamina M.A."/>
            <person name="Kondratov I.G."/>
            <person name="Zhukova N.A."/>
            <person name="Serebryakova M.V."/>
            <person name="Demina I.A."/>
            <person name="Govorun V.M."/>
        </authorList>
    </citation>
    <scope>NUCLEOTIDE SEQUENCE [LARGE SCALE GENOMIC DNA]</scope>
    <source>
        <strain evidence="12 13">S6</strain>
    </source>
</reference>
<evidence type="ECO:0000256" key="10">
    <source>
        <dbReference type="HAMAP-Rule" id="MF_00185"/>
    </source>
</evidence>
<evidence type="ECO:0000313" key="12">
    <source>
        <dbReference type="EMBL" id="AHB99481.1"/>
    </source>
</evidence>
<dbReference type="EC" id="2.5.1.75" evidence="10"/>
<dbReference type="AlphaFoldDB" id="A0A0F6CK59"/>
<dbReference type="InterPro" id="IPR018022">
    <property type="entry name" value="IPT"/>
</dbReference>
<dbReference type="InterPro" id="IPR039657">
    <property type="entry name" value="Dimethylallyltransferase"/>
</dbReference>
<evidence type="ECO:0000256" key="7">
    <source>
        <dbReference type="ARBA" id="ARBA00022840"/>
    </source>
</evidence>
<dbReference type="PANTHER" id="PTHR11088">
    <property type="entry name" value="TRNA DIMETHYLALLYLTRANSFERASE"/>
    <property type="match status" value="1"/>
</dbReference>
<organism evidence="12 13">
    <name type="scientific">Mycoplasmoides gallisepticum S6</name>
    <dbReference type="NCBI Taxonomy" id="1006581"/>
    <lineage>
        <taxon>Bacteria</taxon>
        <taxon>Bacillati</taxon>
        <taxon>Mycoplasmatota</taxon>
        <taxon>Mycoplasmoidales</taxon>
        <taxon>Mycoplasmoidaceae</taxon>
        <taxon>Mycoplasmoides</taxon>
    </lineage>
</organism>
<evidence type="ECO:0000256" key="8">
    <source>
        <dbReference type="ARBA" id="ARBA00022842"/>
    </source>
</evidence>
<evidence type="ECO:0000256" key="2">
    <source>
        <dbReference type="ARBA" id="ARBA00003213"/>
    </source>
</evidence>
<comment type="subunit">
    <text evidence="10">Monomer.</text>
</comment>
<keyword evidence="5 10" id="KW-0819">tRNA processing</keyword>
<dbReference type="PROSITE" id="PS50052">
    <property type="entry name" value="GUANYLATE_KINASE_2"/>
    <property type="match status" value="1"/>
</dbReference>
<dbReference type="Pfam" id="PF01715">
    <property type="entry name" value="IPPT"/>
    <property type="match status" value="1"/>
</dbReference>